<dbReference type="InterPro" id="IPR042312">
    <property type="entry name" value="F26C11.3-like"/>
</dbReference>
<evidence type="ECO:0000313" key="2">
    <source>
        <dbReference type="EMBL" id="KAF1764878.1"/>
    </source>
</evidence>
<protein>
    <recommendedName>
        <fullName evidence="4">C-type lectin domain-containing protein</fullName>
    </recommendedName>
</protein>
<dbReference type="EMBL" id="WUAV01000002">
    <property type="protein sequence ID" value="KAF1764878.1"/>
    <property type="molecule type" value="Genomic_DNA"/>
</dbReference>
<evidence type="ECO:0000313" key="3">
    <source>
        <dbReference type="Proteomes" id="UP000483820"/>
    </source>
</evidence>
<comment type="caution">
    <text evidence="2">The sequence shown here is derived from an EMBL/GenBank/DDBJ whole genome shotgun (WGS) entry which is preliminary data.</text>
</comment>
<dbReference type="RefSeq" id="XP_053589101.1">
    <property type="nucleotide sequence ID" value="XM_053724907.1"/>
</dbReference>
<dbReference type="CTD" id="78774001"/>
<dbReference type="Proteomes" id="UP000483820">
    <property type="component" value="Chromosome II"/>
</dbReference>
<organism evidence="2 3">
    <name type="scientific">Caenorhabditis remanei</name>
    <name type="common">Caenorhabditis vulgaris</name>
    <dbReference type="NCBI Taxonomy" id="31234"/>
    <lineage>
        <taxon>Eukaryota</taxon>
        <taxon>Metazoa</taxon>
        <taxon>Ecdysozoa</taxon>
        <taxon>Nematoda</taxon>
        <taxon>Chromadorea</taxon>
        <taxon>Rhabditida</taxon>
        <taxon>Rhabditina</taxon>
        <taxon>Rhabditomorpha</taxon>
        <taxon>Rhabditoidea</taxon>
        <taxon>Rhabditidae</taxon>
        <taxon>Peloderinae</taxon>
        <taxon>Caenorhabditis</taxon>
    </lineage>
</organism>
<sequence>MNFLLLIAVSFTFIIPNILCQNSSTTSLNCGYLGGQYNISANESYNGECCNTAAVEYMDQEYLGWRQNYSQIRRNLIMLNDKGYCVLTSTTSTTPTTELSTTPFNCYWLSENWNWVGYSGECCNPESVDYLNSINGSYWRDQNATRADFIKSLRSSGVCGGSTTSTVTSTTVTTVTTNFLSTSTTEMETTSEIGGLPFRGIFW</sequence>
<dbReference type="PANTHER" id="PTHR40289:SF1">
    <property type="entry name" value="SUSHI DOMAIN-CONTAINING PROTEIN"/>
    <property type="match status" value="1"/>
</dbReference>
<dbReference type="KEGG" id="crq:GCK72_004829"/>
<gene>
    <name evidence="2" type="ORF">GCK72_004829</name>
</gene>
<reference evidence="2 3" key="1">
    <citation type="submission" date="2019-12" db="EMBL/GenBank/DDBJ databases">
        <title>Chromosome-level assembly of the Caenorhabditis remanei genome.</title>
        <authorList>
            <person name="Teterina A.A."/>
            <person name="Willis J.H."/>
            <person name="Phillips P.C."/>
        </authorList>
    </citation>
    <scope>NUCLEOTIDE SEQUENCE [LARGE SCALE GENOMIC DNA]</scope>
    <source>
        <strain evidence="2 3">PX506</strain>
        <tissue evidence="2">Whole organism</tissue>
    </source>
</reference>
<name>A0A6A5HAT3_CAERE</name>
<feature type="signal peptide" evidence="1">
    <location>
        <begin position="1"/>
        <end position="20"/>
    </location>
</feature>
<evidence type="ECO:0008006" key="4">
    <source>
        <dbReference type="Google" id="ProtNLM"/>
    </source>
</evidence>
<keyword evidence="1" id="KW-0732">Signal</keyword>
<dbReference type="PANTHER" id="PTHR40289">
    <property type="entry name" value="PROTEIN CBG04714"/>
    <property type="match status" value="1"/>
</dbReference>
<proteinExistence type="predicted"/>
<evidence type="ECO:0000256" key="1">
    <source>
        <dbReference type="SAM" id="SignalP"/>
    </source>
</evidence>
<dbReference type="GeneID" id="78774001"/>
<dbReference type="AlphaFoldDB" id="A0A6A5HAT3"/>
<accession>A0A6A5HAT3</accession>
<feature type="chain" id="PRO_5025357159" description="C-type lectin domain-containing protein" evidence="1">
    <location>
        <begin position="21"/>
        <end position="203"/>
    </location>
</feature>